<keyword evidence="12 17" id="KW-0046">Antibiotic resistance</keyword>
<evidence type="ECO:0000256" key="7">
    <source>
        <dbReference type="ARBA" id="ARBA00022801"/>
    </source>
</evidence>
<dbReference type="Proteomes" id="UP001596143">
    <property type="component" value="Unassembled WGS sequence"/>
</dbReference>
<evidence type="ECO:0000256" key="9">
    <source>
        <dbReference type="ARBA" id="ARBA00022984"/>
    </source>
</evidence>
<evidence type="ECO:0000256" key="17">
    <source>
        <dbReference type="HAMAP-Rule" id="MF_01006"/>
    </source>
</evidence>
<reference evidence="19" key="1">
    <citation type="journal article" date="2019" name="Int. J. Syst. Evol. Microbiol.">
        <title>The Global Catalogue of Microorganisms (GCM) 10K type strain sequencing project: providing services to taxonomists for standard genome sequencing and annotation.</title>
        <authorList>
            <consortium name="The Broad Institute Genomics Platform"/>
            <consortium name="The Broad Institute Genome Sequencing Center for Infectious Disease"/>
            <person name="Wu L."/>
            <person name="Ma J."/>
        </authorList>
    </citation>
    <scope>NUCLEOTIDE SEQUENCE [LARGE SCALE GENOMIC DNA]</scope>
    <source>
        <strain evidence="19">CGMCC 1.15790</strain>
    </source>
</reference>
<dbReference type="PANTHER" id="PTHR30622">
    <property type="entry name" value="UNDECAPRENYL-DIPHOSPHATASE"/>
    <property type="match status" value="1"/>
</dbReference>
<dbReference type="PANTHER" id="PTHR30622:SF2">
    <property type="entry name" value="UNDECAPRENYL-DIPHOSPHATASE"/>
    <property type="match status" value="1"/>
</dbReference>
<keyword evidence="8 17" id="KW-0133">Cell shape</keyword>
<evidence type="ECO:0000313" key="19">
    <source>
        <dbReference type="Proteomes" id="UP001596143"/>
    </source>
</evidence>
<proteinExistence type="inferred from homology"/>
<organism evidence="18 19">
    <name type="scientific">Aliibacillus thermotolerans</name>
    <dbReference type="NCBI Taxonomy" id="1834418"/>
    <lineage>
        <taxon>Bacteria</taxon>
        <taxon>Bacillati</taxon>
        <taxon>Bacillota</taxon>
        <taxon>Bacilli</taxon>
        <taxon>Bacillales</taxon>
        <taxon>Bacillaceae</taxon>
        <taxon>Aliibacillus</taxon>
    </lineage>
</organism>
<comment type="caution">
    <text evidence="18">The sequence shown here is derived from an EMBL/GenBank/DDBJ whole genome shotgun (WGS) entry which is preliminary data.</text>
</comment>
<evidence type="ECO:0000256" key="12">
    <source>
        <dbReference type="ARBA" id="ARBA00023251"/>
    </source>
</evidence>
<dbReference type="NCBIfam" id="TIGR00753">
    <property type="entry name" value="undec_PP_bacA"/>
    <property type="match status" value="1"/>
</dbReference>
<comment type="subcellular location">
    <subcellularLocation>
        <location evidence="1 17">Cell membrane</location>
        <topology evidence="1 17">Multi-pass membrane protein</topology>
    </subcellularLocation>
</comment>
<dbReference type="Pfam" id="PF02673">
    <property type="entry name" value="BacA"/>
    <property type="match status" value="1"/>
</dbReference>
<feature type="transmembrane region" description="Helical" evidence="17">
    <location>
        <begin position="217"/>
        <end position="239"/>
    </location>
</feature>
<evidence type="ECO:0000256" key="16">
    <source>
        <dbReference type="ARBA" id="ARBA00047594"/>
    </source>
</evidence>
<dbReference type="EC" id="3.6.1.27" evidence="3 17"/>
<dbReference type="RefSeq" id="WP_377902095.1">
    <property type="nucleotide sequence ID" value="NZ_JBHSPF010000045.1"/>
</dbReference>
<feature type="transmembrane region" description="Helical" evidence="17">
    <location>
        <begin position="245"/>
        <end position="265"/>
    </location>
</feature>
<name>A0ABW0U6K4_9BACI</name>
<feature type="transmembrane region" description="Helical" evidence="17">
    <location>
        <begin position="12"/>
        <end position="36"/>
    </location>
</feature>
<dbReference type="InterPro" id="IPR003824">
    <property type="entry name" value="UppP"/>
</dbReference>
<gene>
    <name evidence="17 18" type="primary">uppP</name>
    <name evidence="18" type="ORF">ACFPTR_09145</name>
</gene>
<sequence length="271" mass="29520">MEAIILGAVQGIAEFLPISSTAHIIIAQLLLGYSIPGLSFEIFLHLGSIIAVILFFWRDITHIVSAFFRYLAKREKEDRSEFYFGLYLIVATMITGLLGVMLEDVVGNALKTPIMIAIALALTGIFLIAIERFHQVGNKSESEMSWFDAIIIGFVQTLAVIPGISRSGSTLIAGLYTGLNRDTAVRFSFLLSIPVILGSSVLAITDISAGSFRTIGTGPLIAAFITSFVTSLIGIIWLIDFLKKGRLIYFALYCFLLAAIVLAFLDEATVL</sequence>
<evidence type="ECO:0000256" key="4">
    <source>
        <dbReference type="ARBA" id="ARBA00021581"/>
    </source>
</evidence>
<dbReference type="EMBL" id="JBHSPF010000045">
    <property type="protein sequence ID" value="MFC5629038.1"/>
    <property type="molecule type" value="Genomic_DNA"/>
</dbReference>
<comment type="function">
    <text evidence="17">Catalyzes the dephosphorylation of undecaprenyl diphosphate (UPP). Confers resistance to bacitracin.</text>
</comment>
<keyword evidence="9 17" id="KW-0573">Peptidoglycan synthesis</keyword>
<evidence type="ECO:0000256" key="2">
    <source>
        <dbReference type="ARBA" id="ARBA00010621"/>
    </source>
</evidence>
<evidence type="ECO:0000256" key="10">
    <source>
        <dbReference type="ARBA" id="ARBA00022989"/>
    </source>
</evidence>
<evidence type="ECO:0000256" key="8">
    <source>
        <dbReference type="ARBA" id="ARBA00022960"/>
    </source>
</evidence>
<feature type="transmembrane region" description="Helical" evidence="17">
    <location>
        <begin position="42"/>
        <end position="61"/>
    </location>
</feature>
<feature type="transmembrane region" description="Helical" evidence="17">
    <location>
        <begin position="114"/>
        <end position="133"/>
    </location>
</feature>
<evidence type="ECO:0000256" key="1">
    <source>
        <dbReference type="ARBA" id="ARBA00004651"/>
    </source>
</evidence>
<evidence type="ECO:0000256" key="3">
    <source>
        <dbReference type="ARBA" id="ARBA00012374"/>
    </source>
</evidence>
<comment type="catalytic activity">
    <reaction evidence="16 17">
        <text>di-trans,octa-cis-undecaprenyl diphosphate + H2O = di-trans,octa-cis-undecaprenyl phosphate + phosphate + H(+)</text>
        <dbReference type="Rhea" id="RHEA:28094"/>
        <dbReference type="ChEBI" id="CHEBI:15377"/>
        <dbReference type="ChEBI" id="CHEBI:15378"/>
        <dbReference type="ChEBI" id="CHEBI:43474"/>
        <dbReference type="ChEBI" id="CHEBI:58405"/>
        <dbReference type="ChEBI" id="CHEBI:60392"/>
        <dbReference type="EC" id="3.6.1.27"/>
    </reaction>
</comment>
<accession>A0ABW0U6K4</accession>
<comment type="miscellaneous">
    <text evidence="17">Bacitracin is thought to be involved in the inhibition of peptidoglycan synthesis by sequestering undecaprenyl diphosphate, thereby reducing the pool of lipid carrier available.</text>
</comment>
<protein>
    <recommendedName>
        <fullName evidence="4 17">Undecaprenyl-diphosphatase</fullName>
        <ecNumber evidence="3 17">3.6.1.27</ecNumber>
    </recommendedName>
    <alternativeName>
        <fullName evidence="15 17">Bacitracin resistance protein</fullName>
    </alternativeName>
    <alternativeName>
        <fullName evidence="14 17">Undecaprenyl pyrophosphate phosphatase</fullName>
    </alternativeName>
</protein>
<keyword evidence="6 17" id="KW-0812">Transmembrane</keyword>
<dbReference type="HAMAP" id="MF_01006">
    <property type="entry name" value="Undec_diphosphatase"/>
    <property type="match status" value="1"/>
</dbReference>
<evidence type="ECO:0000256" key="5">
    <source>
        <dbReference type="ARBA" id="ARBA00022475"/>
    </source>
</evidence>
<dbReference type="GO" id="GO:0050380">
    <property type="term" value="F:undecaprenyl-diphosphatase activity"/>
    <property type="evidence" value="ECO:0007669"/>
    <property type="project" value="UniProtKB-EC"/>
</dbReference>
<evidence type="ECO:0000256" key="13">
    <source>
        <dbReference type="ARBA" id="ARBA00023316"/>
    </source>
</evidence>
<keyword evidence="11 17" id="KW-0472">Membrane</keyword>
<keyword evidence="10 17" id="KW-1133">Transmembrane helix</keyword>
<comment type="similarity">
    <text evidence="2 17">Belongs to the UppP family.</text>
</comment>
<keyword evidence="19" id="KW-1185">Reference proteome</keyword>
<evidence type="ECO:0000256" key="15">
    <source>
        <dbReference type="ARBA" id="ARBA00032932"/>
    </source>
</evidence>
<evidence type="ECO:0000256" key="11">
    <source>
        <dbReference type="ARBA" id="ARBA00023136"/>
    </source>
</evidence>
<evidence type="ECO:0000256" key="6">
    <source>
        <dbReference type="ARBA" id="ARBA00022692"/>
    </source>
</evidence>
<keyword evidence="7 17" id="KW-0378">Hydrolase</keyword>
<keyword evidence="5 17" id="KW-1003">Cell membrane</keyword>
<keyword evidence="13 17" id="KW-0961">Cell wall biogenesis/degradation</keyword>
<evidence type="ECO:0000256" key="14">
    <source>
        <dbReference type="ARBA" id="ARBA00032707"/>
    </source>
</evidence>
<feature type="transmembrane region" description="Helical" evidence="17">
    <location>
        <begin position="82"/>
        <end position="102"/>
    </location>
</feature>
<evidence type="ECO:0000313" key="18">
    <source>
        <dbReference type="EMBL" id="MFC5629038.1"/>
    </source>
</evidence>
<feature type="transmembrane region" description="Helical" evidence="17">
    <location>
        <begin position="184"/>
        <end position="205"/>
    </location>
</feature>